<dbReference type="InterPro" id="IPR027417">
    <property type="entry name" value="P-loop_NTPase"/>
</dbReference>
<evidence type="ECO:0000256" key="1">
    <source>
        <dbReference type="ARBA" id="ARBA00005417"/>
    </source>
</evidence>
<dbReference type="InterPro" id="IPR003439">
    <property type="entry name" value="ABC_transporter-like_ATP-bd"/>
</dbReference>
<dbReference type="CDD" id="cd03257">
    <property type="entry name" value="ABC_NikE_OppD_transporters"/>
    <property type="match status" value="1"/>
</dbReference>
<keyword evidence="4" id="KW-0547">Nucleotide-binding</keyword>
<dbReference type="Proteomes" id="UP000715095">
    <property type="component" value="Unassembled WGS sequence"/>
</dbReference>
<keyword evidence="8" id="KW-1185">Reference proteome</keyword>
<dbReference type="InterPro" id="IPR003593">
    <property type="entry name" value="AAA+_ATPase"/>
</dbReference>
<evidence type="ECO:0000313" key="7">
    <source>
        <dbReference type="EMBL" id="MBM6703943.1"/>
    </source>
</evidence>
<evidence type="ECO:0000256" key="5">
    <source>
        <dbReference type="ARBA" id="ARBA00022840"/>
    </source>
</evidence>
<dbReference type="SUPFAM" id="SSF52540">
    <property type="entry name" value="P-loop containing nucleoside triphosphate hydrolases"/>
    <property type="match status" value="2"/>
</dbReference>
<reference evidence="7 8" key="1">
    <citation type="journal article" date="2021" name="Sci. Rep.">
        <title>The distribution of antibiotic resistance genes in chicken gut microbiota commensals.</title>
        <authorList>
            <person name="Juricova H."/>
            <person name="Matiasovicova J."/>
            <person name="Kubasova T."/>
            <person name="Cejkova D."/>
            <person name="Rychlik I."/>
        </authorList>
    </citation>
    <scope>NUCLEOTIDE SEQUENCE [LARGE SCALE GENOMIC DNA]</scope>
    <source>
        <strain evidence="7 8">An829</strain>
    </source>
</reference>
<protein>
    <submittedName>
        <fullName evidence="7">ABC transporter ATP-binding protein</fullName>
    </submittedName>
</protein>
<gene>
    <name evidence="7" type="ORF">H6A60_05525</name>
</gene>
<feature type="domain" description="ABC transporter" evidence="6">
    <location>
        <begin position="9"/>
        <end position="257"/>
    </location>
</feature>
<evidence type="ECO:0000256" key="3">
    <source>
        <dbReference type="ARBA" id="ARBA00022475"/>
    </source>
</evidence>
<evidence type="ECO:0000256" key="2">
    <source>
        <dbReference type="ARBA" id="ARBA00022448"/>
    </source>
</evidence>
<dbReference type="RefSeq" id="WP_205102418.1">
    <property type="nucleotide sequence ID" value="NZ_JACJJC010000007.1"/>
</dbReference>
<proteinExistence type="inferred from homology"/>
<dbReference type="EMBL" id="JACJJC010000007">
    <property type="protein sequence ID" value="MBM6703943.1"/>
    <property type="molecule type" value="Genomic_DNA"/>
</dbReference>
<dbReference type="PROSITE" id="PS50893">
    <property type="entry name" value="ABC_TRANSPORTER_2"/>
    <property type="match status" value="2"/>
</dbReference>
<keyword evidence="5 7" id="KW-0067">ATP-binding</keyword>
<name>A0ABS2DTD0_9BURK</name>
<dbReference type="Pfam" id="PF00005">
    <property type="entry name" value="ABC_tran"/>
    <property type="match status" value="2"/>
</dbReference>
<dbReference type="GO" id="GO:0005524">
    <property type="term" value="F:ATP binding"/>
    <property type="evidence" value="ECO:0007669"/>
    <property type="project" value="UniProtKB-KW"/>
</dbReference>
<sequence length="579" mass="61130">MNDTTKTLLRIEGLRIENRRTGEAFVRSVNLELRAGEKLAVIGESGAGKSITMRAAAGLLPKCLRATGSIELFGRDILRDPRGAQGLLGTGLCYLTQQGASAFDPLLAVGRQLLDAARKAAPEKTKAEHAAEIRRVLGALRFAPESIETVLAARPAELSGGMLQRAMVAAAMLLKPQIVVADEPTSALDASSTREVVRLLQALVDATGAALVVVTHDLAVAQALARRVVVMRRGEIVETGTRSVLDSPGHPFTQRLVAARRSMTRALLRVLTPESASDAAQANAANTTAGEDVLLSVRGLSKAYPCSNASARRSTSCPNESSELALEARTQTAGFLASLRSRLFGSVRTERASLPVLRCIDLDIRRGEAVALVGASGAGKTTLARLILGLEAADAGEIRYARDMRLPGRISAVFQNTTDALDPRWRAETCVLEALRLSGAALEEPHAKASSLLAAMGLKPEALGRRPHELSGGELQRVAFARAIAAEPAFIVFDEAMSSLDASVRADLIELLIEMRRRPGAPAMLFITHDLAAAAALADRVLFLDGGRIVEALPVGALSRAASPAAKALLADAQEVAGF</sequence>
<dbReference type="InterPro" id="IPR017871">
    <property type="entry name" value="ABC_transporter-like_CS"/>
</dbReference>
<feature type="domain" description="ABC transporter" evidence="6">
    <location>
        <begin position="341"/>
        <end position="571"/>
    </location>
</feature>
<dbReference type="Gene3D" id="3.40.50.300">
    <property type="entry name" value="P-loop containing nucleotide triphosphate hydrolases"/>
    <property type="match status" value="2"/>
</dbReference>
<dbReference type="InterPro" id="IPR050319">
    <property type="entry name" value="ABC_transp_ATP-bind"/>
</dbReference>
<dbReference type="PANTHER" id="PTHR43776">
    <property type="entry name" value="TRANSPORT ATP-BINDING PROTEIN"/>
    <property type="match status" value="1"/>
</dbReference>
<keyword evidence="3" id="KW-0472">Membrane</keyword>
<evidence type="ECO:0000313" key="8">
    <source>
        <dbReference type="Proteomes" id="UP000715095"/>
    </source>
</evidence>
<evidence type="ECO:0000256" key="4">
    <source>
        <dbReference type="ARBA" id="ARBA00022741"/>
    </source>
</evidence>
<dbReference type="PROSITE" id="PS00211">
    <property type="entry name" value="ABC_TRANSPORTER_1"/>
    <property type="match status" value="2"/>
</dbReference>
<organism evidence="7 8">
    <name type="scientific">Sutterella massiliensis</name>
    <dbReference type="NCBI Taxonomy" id="1816689"/>
    <lineage>
        <taxon>Bacteria</taxon>
        <taxon>Pseudomonadati</taxon>
        <taxon>Pseudomonadota</taxon>
        <taxon>Betaproteobacteria</taxon>
        <taxon>Burkholderiales</taxon>
        <taxon>Sutterellaceae</taxon>
        <taxon>Sutterella</taxon>
    </lineage>
</organism>
<dbReference type="PANTHER" id="PTHR43776:SF7">
    <property type="entry name" value="D,D-DIPEPTIDE TRANSPORT ATP-BINDING PROTEIN DDPF-RELATED"/>
    <property type="match status" value="1"/>
</dbReference>
<keyword evidence="2" id="KW-0813">Transport</keyword>
<comment type="caution">
    <text evidence="7">The sequence shown here is derived from an EMBL/GenBank/DDBJ whole genome shotgun (WGS) entry which is preliminary data.</text>
</comment>
<comment type="similarity">
    <text evidence="1">Belongs to the ABC transporter superfamily.</text>
</comment>
<evidence type="ECO:0000259" key="6">
    <source>
        <dbReference type="PROSITE" id="PS50893"/>
    </source>
</evidence>
<accession>A0ABS2DTD0</accession>
<dbReference type="SMART" id="SM00382">
    <property type="entry name" value="AAA"/>
    <property type="match status" value="2"/>
</dbReference>
<keyword evidence="3" id="KW-1003">Cell membrane</keyword>